<dbReference type="AlphaFoldDB" id="A0A2G5DRJ9"/>
<reference evidence="1 2" key="1">
    <citation type="submission" date="2017-09" db="EMBL/GenBank/DDBJ databases">
        <title>WGS assembly of Aquilegia coerulea Goldsmith.</title>
        <authorList>
            <person name="Hodges S."/>
            <person name="Kramer E."/>
            <person name="Nordborg M."/>
            <person name="Tomkins J."/>
            <person name="Borevitz J."/>
            <person name="Derieg N."/>
            <person name="Yan J."/>
            <person name="Mihaltcheva S."/>
            <person name="Hayes R.D."/>
            <person name="Rokhsar D."/>
        </authorList>
    </citation>
    <scope>NUCLEOTIDE SEQUENCE [LARGE SCALE GENOMIC DNA]</scope>
    <source>
        <strain evidence="2">cv. Goldsmith</strain>
    </source>
</reference>
<evidence type="ECO:0000313" key="1">
    <source>
        <dbReference type="EMBL" id="PIA46129.1"/>
    </source>
</evidence>
<dbReference type="InParanoid" id="A0A2G5DRJ9"/>
<protein>
    <submittedName>
        <fullName evidence="1">Uncharacterized protein</fullName>
    </submittedName>
</protein>
<dbReference type="EMBL" id="KZ305033">
    <property type="protein sequence ID" value="PIA46129.1"/>
    <property type="molecule type" value="Genomic_DNA"/>
</dbReference>
<accession>A0A2G5DRJ9</accession>
<keyword evidence="2" id="KW-1185">Reference proteome</keyword>
<sequence>MAKLPFTCKTHVACLSTQIVKIRSDGRYESTLHVLLLKIQFLCNSSSSPSSFDSKIFLSITQGKIT</sequence>
<name>A0A2G5DRJ9_AQUCA</name>
<evidence type="ECO:0000313" key="2">
    <source>
        <dbReference type="Proteomes" id="UP000230069"/>
    </source>
</evidence>
<organism evidence="1 2">
    <name type="scientific">Aquilegia coerulea</name>
    <name type="common">Rocky mountain columbine</name>
    <dbReference type="NCBI Taxonomy" id="218851"/>
    <lineage>
        <taxon>Eukaryota</taxon>
        <taxon>Viridiplantae</taxon>
        <taxon>Streptophyta</taxon>
        <taxon>Embryophyta</taxon>
        <taxon>Tracheophyta</taxon>
        <taxon>Spermatophyta</taxon>
        <taxon>Magnoliopsida</taxon>
        <taxon>Ranunculales</taxon>
        <taxon>Ranunculaceae</taxon>
        <taxon>Thalictroideae</taxon>
        <taxon>Aquilegia</taxon>
    </lineage>
</organism>
<proteinExistence type="predicted"/>
<dbReference type="Proteomes" id="UP000230069">
    <property type="component" value="Unassembled WGS sequence"/>
</dbReference>
<gene>
    <name evidence="1" type="ORF">AQUCO_01600417v1</name>
</gene>